<dbReference type="Pfam" id="PF09948">
    <property type="entry name" value="PpoB2"/>
    <property type="match status" value="1"/>
</dbReference>
<sequence>MEQSSGTPVISKFRQFVNHDLTILWAIVFIAWVLTILAAATGQEHWLHQSALIKLERIPLLLKLLLFLAAWQVMTAAMMLPSSLPMVRLFVKVSRQQTKPQLALLAFLGAYAAVWTGFAIIALLFDIGLHSVVQHWHWLHHRPWIIAGSTLVLAGGFQFSSLKEQCLNSCRHPLSFLTHHYQRGLKAAWNLGIRHGLYCLGCCWALMLVMLAVGVGHFTWMIVLTVIMTLERTWKQGRELVPIVGITFLVWGGLVLLNPVWLPDLLGGYGGH</sequence>
<feature type="transmembrane region" description="Helical" evidence="1">
    <location>
        <begin position="102"/>
        <end position="125"/>
    </location>
</feature>
<evidence type="ECO:0000313" key="2">
    <source>
        <dbReference type="EMBL" id="CAA9288365.1"/>
    </source>
</evidence>
<feature type="transmembrane region" description="Helical" evidence="1">
    <location>
        <begin position="60"/>
        <end position="81"/>
    </location>
</feature>
<feature type="transmembrane region" description="Helical" evidence="1">
    <location>
        <begin position="240"/>
        <end position="262"/>
    </location>
</feature>
<keyword evidence="1" id="KW-0472">Membrane</keyword>
<organism evidence="2">
    <name type="scientific">uncultured Coleofasciculus sp</name>
    <dbReference type="NCBI Taxonomy" id="1267456"/>
    <lineage>
        <taxon>Bacteria</taxon>
        <taxon>Bacillati</taxon>
        <taxon>Cyanobacteriota</taxon>
        <taxon>Cyanophyceae</taxon>
        <taxon>Coleofasciculales</taxon>
        <taxon>Coleofasciculaceae</taxon>
        <taxon>Coleofasciculus</taxon>
        <taxon>environmental samples</taxon>
    </lineage>
</organism>
<dbReference type="AlphaFoldDB" id="A0A6J4JVC8"/>
<evidence type="ECO:0008006" key="3">
    <source>
        <dbReference type="Google" id="ProtNLM"/>
    </source>
</evidence>
<feature type="transmembrane region" description="Helical" evidence="1">
    <location>
        <begin position="195"/>
        <end position="228"/>
    </location>
</feature>
<reference evidence="2" key="1">
    <citation type="submission" date="2020-02" db="EMBL/GenBank/DDBJ databases">
        <authorList>
            <person name="Meier V. D."/>
        </authorList>
    </citation>
    <scope>NUCLEOTIDE SEQUENCE</scope>
    <source>
        <strain evidence="2">AVDCRST_MAG92</strain>
    </source>
</reference>
<keyword evidence="1" id="KW-0812">Transmembrane</keyword>
<protein>
    <recommendedName>
        <fullName evidence="3">Metal-binding integral membrane protein</fullName>
    </recommendedName>
</protein>
<evidence type="ECO:0000256" key="1">
    <source>
        <dbReference type="SAM" id="Phobius"/>
    </source>
</evidence>
<keyword evidence="1" id="KW-1133">Transmembrane helix</keyword>
<accession>A0A6J4JVC8</accession>
<dbReference type="EMBL" id="CADCTM010000718">
    <property type="protein sequence ID" value="CAA9288365.1"/>
    <property type="molecule type" value="Genomic_DNA"/>
</dbReference>
<name>A0A6J4JVC8_9CYAN</name>
<proteinExistence type="predicted"/>
<dbReference type="InterPro" id="IPR018688">
    <property type="entry name" value="PpoB2-like"/>
</dbReference>
<feature type="transmembrane region" description="Helical" evidence="1">
    <location>
        <begin position="21"/>
        <end position="40"/>
    </location>
</feature>
<gene>
    <name evidence="2" type="ORF">AVDCRST_MAG92-4102</name>
</gene>